<dbReference type="OrthoDB" id="10071636at2759"/>
<name>A0A7I8VTQ7_9ANNE</name>
<evidence type="ECO:0000259" key="2">
    <source>
        <dbReference type="Pfam" id="PF02174"/>
    </source>
</evidence>
<accession>A0A7I8VTQ7</accession>
<dbReference type="InterPro" id="IPR050996">
    <property type="entry name" value="Docking_Protein_DOK"/>
</dbReference>
<gene>
    <name evidence="3" type="ORF">DGYR_LOCUS7911</name>
</gene>
<comment type="caution">
    <text evidence="3">The sequence shown here is derived from an EMBL/GenBank/DDBJ whole genome shotgun (WGS) entry which is preliminary data.</text>
</comment>
<dbReference type="Pfam" id="PF02174">
    <property type="entry name" value="IRS"/>
    <property type="match status" value="1"/>
</dbReference>
<sequence length="414" mass="47035">MNSFNESTNDLTGVIFQTWAFKLCGTEHKNGFKLKRPHWSKRFCRLIRIESDLKLVYYHSDASTHNEAERTNKEKGRSEIILNNGYHVQKYFENLNGKEYNLVLNLPYKRLILSFESARILHLFAFYLLSNYRLKDGLEEECFKVRPENTSEHNALGSRGSLCLLHVSPSGIILLLEVSKALLAYWPLVHIKDFCSRGSSQFIITSGRRSMTGDGTYIFNTRLNLNSMIYDRLEKYVENSVNFQQMKAVALTPDVMLNVQMANMQALLKTAEDSSFDNHLSKVSRNIYDKFLEHSGVSNAYASASGSYATLTDMRSLPDPVKGHAVNTNGHSTPSRDTSYASMDNIYIHEEYVGGVRSAEQRKADNPNIYTNTPRQSRSSDEHRANAHSSGEYEVMANGFDSYEASPPYKSTVC</sequence>
<dbReference type="AlphaFoldDB" id="A0A7I8VTQ7"/>
<proteinExistence type="predicted"/>
<feature type="compositionally biased region" description="Polar residues" evidence="1">
    <location>
        <begin position="368"/>
        <end position="377"/>
    </location>
</feature>
<feature type="region of interest" description="Disordered" evidence="1">
    <location>
        <begin position="358"/>
        <end position="389"/>
    </location>
</feature>
<evidence type="ECO:0000256" key="1">
    <source>
        <dbReference type="SAM" id="MobiDB-lite"/>
    </source>
</evidence>
<evidence type="ECO:0000313" key="4">
    <source>
        <dbReference type="Proteomes" id="UP000549394"/>
    </source>
</evidence>
<dbReference type="InterPro" id="IPR002404">
    <property type="entry name" value="IRS_PTB"/>
</dbReference>
<dbReference type="GO" id="GO:0005737">
    <property type="term" value="C:cytoplasm"/>
    <property type="evidence" value="ECO:0007669"/>
    <property type="project" value="TreeGrafter"/>
</dbReference>
<keyword evidence="4" id="KW-1185">Reference proteome</keyword>
<dbReference type="PANTHER" id="PTHR21258">
    <property type="entry name" value="DOCKING PROTEIN RELATED"/>
    <property type="match status" value="1"/>
</dbReference>
<reference evidence="3 4" key="1">
    <citation type="submission" date="2020-08" db="EMBL/GenBank/DDBJ databases">
        <authorList>
            <person name="Hejnol A."/>
        </authorList>
    </citation>
    <scope>NUCLEOTIDE SEQUENCE [LARGE SCALE GENOMIC DNA]</scope>
</reference>
<feature type="domain" description="IRS-type PTB" evidence="2">
    <location>
        <begin position="153"/>
        <end position="238"/>
    </location>
</feature>
<dbReference type="GO" id="GO:0007169">
    <property type="term" value="P:cell surface receptor protein tyrosine kinase signaling pathway"/>
    <property type="evidence" value="ECO:0007669"/>
    <property type="project" value="TreeGrafter"/>
</dbReference>
<dbReference type="InterPro" id="IPR011993">
    <property type="entry name" value="PH-like_dom_sf"/>
</dbReference>
<evidence type="ECO:0000313" key="3">
    <source>
        <dbReference type="EMBL" id="CAD5119717.1"/>
    </source>
</evidence>
<dbReference type="PANTHER" id="PTHR21258:SF56">
    <property type="entry name" value="IRS-TYPE PTB DOMAIN-CONTAINING PROTEIN"/>
    <property type="match status" value="1"/>
</dbReference>
<dbReference type="SUPFAM" id="SSF50729">
    <property type="entry name" value="PH domain-like"/>
    <property type="match status" value="1"/>
</dbReference>
<dbReference type="Proteomes" id="UP000549394">
    <property type="component" value="Unassembled WGS sequence"/>
</dbReference>
<protein>
    <submittedName>
        <fullName evidence="3">DgyrCDS8307</fullName>
    </submittedName>
</protein>
<dbReference type="Gene3D" id="2.30.29.30">
    <property type="entry name" value="Pleckstrin-homology domain (PH domain)/Phosphotyrosine-binding domain (PTB)"/>
    <property type="match status" value="1"/>
</dbReference>
<dbReference type="SMART" id="SM01244">
    <property type="entry name" value="IRS"/>
    <property type="match status" value="1"/>
</dbReference>
<organism evidence="3 4">
    <name type="scientific">Dimorphilus gyrociliatus</name>
    <dbReference type="NCBI Taxonomy" id="2664684"/>
    <lineage>
        <taxon>Eukaryota</taxon>
        <taxon>Metazoa</taxon>
        <taxon>Spiralia</taxon>
        <taxon>Lophotrochozoa</taxon>
        <taxon>Annelida</taxon>
        <taxon>Polychaeta</taxon>
        <taxon>Polychaeta incertae sedis</taxon>
        <taxon>Dinophilidae</taxon>
        <taxon>Dimorphilus</taxon>
    </lineage>
</organism>
<dbReference type="EMBL" id="CAJFCJ010000011">
    <property type="protein sequence ID" value="CAD5119717.1"/>
    <property type="molecule type" value="Genomic_DNA"/>
</dbReference>